<dbReference type="Pfam" id="PF02811">
    <property type="entry name" value="PHP"/>
    <property type="match status" value="1"/>
</dbReference>
<dbReference type="PANTHER" id="PTHR42924:SF3">
    <property type="entry name" value="POLYMERASE_HISTIDINOL PHOSPHATASE N-TERMINAL DOMAIN-CONTAINING PROTEIN"/>
    <property type="match status" value="1"/>
</dbReference>
<dbReference type="InterPro" id="IPR016195">
    <property type="entry name" value="Pol/histidinol_Pase-like"/>
</dbReference>
<accession>A0A3B0YZI0</accession>
<dbReference type="AlphaFoldDB" id="A0A3B0YZI0"/>
<feature type="domain" description="Polymerase/histidinol phosphatase N-terminal" evidence="1">
    <location>
        <begin position="4"/>
        <end position="69"/>
    </location>
</feature>
<dbReference type="Gene3D" id="1.10.150.650">
    <property type="match status" value="1"/>
</dbReference>
<reference evidence="2" key="1">
    <citation type="submission" date="2018-06" db="EMBL/GenBank/DDBJ databases">
        <authorList>
            <person name="Zhirakovskaya E."/>
        </authorList>
    </citation>
    <scope>NUCLEOTIDE SEQUENCE</scope>
</reference>
<gene>
    <name evidence="2" type="ORF">MNBD_GAMMA16-1357</name>
</gene>
<dbReference type="InterPro" id="IPR052018">
    <property type="entry name" value="PHP_domain"/>
</dbReference>
<protein>
    <submittedName>
        <fullName evidence="2">FIG00031715: Predicted metal-dependent phosphoesterases (PHP family)</fullName>
    </submittedName>
</protein>
<dbReference type="EMBL" id="UOFO01000052">
    <property type="protein sequence ID" value="VAW84791.1"/>
    <property type="molecule type" value="Genomic_DNA"/>
</dbReference>
<dbReference type="Gene3D" id="3.20.20.140">
    <property type="entry name" value="Metal-dependent hydrolases"/>
    <property type="match status" value="1"/>
</dbReference>
<dbReference type="PANTHER" id="PTHR42924">
    <property type="entry name" value="EXONUCLEASE"/>
    <property type="match status" value="1"/>
</dbReference>
<dbReference type="CDD" id="cd07438">
    <property type="entry name" value="PHP_HisPPase_AMP"/>
    <property type="match status" value="1"/>
</dbReference>
<dbReference type="GO" id="GO:0004534">
    <property type="term" value="F:5'-3' RNA exonuclease activity"/>
    <property type="evidence" value="ECO:0007669"/>
    <property type="project" value="TreeGrafter"/>
</dbReference>
<evidence type="ECO:0000313" key="2">
    <source>
        <dbReference type="EMBL" id="VAW84791.1"/>
    </source>
</evidence>
<dbReference type="InterPro" id="IPR004013">
    <property type="entry name" value="PHP_dom"/>
</dbReference>
<organism evidence="2">
    <name type="scientific">hydrothermal vent metagenome</name>
    <dbReference type="NCBI Taxonomy" id="652676"/>
    <lineage>
        <taxon>unclassified sequences</taxon>
        <taxon>metagenomes</taxon>
        <taxon>ecological metagenomes</taxon>
    </lineage>
</organism>
<dbReference type="SMART" id="SM00481">
    <property type="entry name" value="POLIIIAc"/>
    <property type="match status" value="1"/>
</dbReference>
<proteinExistence type="predicted"/>
<dbReference type="SUPFAM" id="SSF89550">
    <property type="entry name" value="PHP domain-like"/>
    <property type="match status" value="1"/>
</dbReference>
<name>A0A3B0YZI0_9ZZZZ</name>
<dbReference type="GO" id="GO:0035312">
    <property type="term" value="F:5'-3' DNA exonuclease activity"/>
    <property type="evidence" value="ECO:0007669"/>
    <property type="project" value="TreeGrafter"/>
</dbReference>
<dbReference type="InterPro" id="IPR003141">
    <property type="entry name" value="Pol/His_phosphatase_N"/>
</dbReference>
<evidence type="ECO:0000259" key="1">
    <source>
        <dbReference type="SMART" id="SM00481"/>
    </source>
</evidence>
<sequence>MIKYDLHTHSTASDGTLTPTELVQRAKEQLVDVLALTDHDTVAGIEEAITAANIHRITLIPGVEISSQWENTGIHVIGLNIDIRSNKLLTQLQQLQTLRATRAQEIGRRLAKAGIPNAYQGALQYTREENLTRTHFARFLVAQGKADSISRVFKHYLVPGKPGYVKTEWPALREVVQWIKDAGGMAIIAHPARYKLTASKMRRLLQDFKNYGGTGIEVAHGNCNPDETAKNMKFAEAFELRASIGSDFHDPDTPWNELGRLPRLPKHLPTVWDNGL</sequence>